<dbReference type="GO" id="GO:0003735">
    <property type="term" value="F:structural constituent of ribosome"/>
    <property type="evidence" value="ECO:0007669"/>
    <property type="project" value="InterPro"/>
</dbReference>
<dbReference type="Gene3D" id="3.40.50.10490">
    <property type="entry name" value="Glucose-6-phosphate isomerase like protein, domain 1"/>
    <property type="match status" value="1"/>
</dbReference>
<dbReference type="CDD" id="cd01425">
    <property type="entry name" value="RPS2"/>
    <property type="match status" value="1"/>
</dbReference>
<comment type="caution">
    <text evidence="6">The sequence shown here is derived from an EMBL/GenBank/DDBJ whole genome shotgun (WGS) entry which is preliminary data.</text>
</comment>
<comment type="similarity">
    <text evidence="1 5">Belongs to the universal ribosomal protein uS2 family.</text>
</comment>
<dbReference type="PANTHER" id="PTHR12534">
    <property type="entry name" value="30S RIBOSOMAL PROTEIN S2 PROKARYOTIC AND ORGANELLAR"/>
    <property type="match status" value="1"/>
</dbReference>
<dbReference type="InterPro" id="IPR005706">
    <property type="entry name" value="Ribosomal_uS2_bac/mit/plastid"/>
</dbReference>
<dbReference type="SUPFAM" id="SSF52313">
    <property type="entry name" value="Ribosomal protein S2"/>
    <property type="match status" value="1"/>
</dbReference>
<evidence type="ECO:0000256" key="4">
    <source>
        <dbReference type="ARBA" id="ARBA00035256"/>
    </source>
</evidence>
<name>A0A1F7FAU3_UNCRA</name>
<accession>A0A1F7FAU3</accession>
<dbReference type="PROSITE" id="PS00962">
    <property type="entry name" value="RIBOSOMAL_S2_1"/>
    <property type="match status" value="1"/>
</dbReference>
<evidence type="ECO:0000256" key="1">
    <source>
        <dbReference type="ARBA" id="ARBA00006242"/>
    </source>
</evidence>
<reference evidence="6 7" key="1">
    <citation type="journal article" date="2016" name="Nat. Commun.">
        <title>Thousands of microbial genomes shed light on interconnected biogeochemical processes in an aquifer system.</title>
        <authorList>
            <person name="Anantharaman K."/>
            <person name="Brown C.T."/>
            <person name="Hug L.A."/>
            <person name="Sharon I."/>
            <person name="Castelle C.J."/>
            <person name="Probst A.J."/>
            <person name="Thomas B.C."/>
            <person name="Singh A."/>
            <person name="Wilkins M.J."/>
            <person name="Karaoz U."/>
            <person name="Brodie E.L."/>
            <person name="Williams K.H."/>
            <person name="Hubbard S.S."/>
            <person name="Banfield J.F."/>
        </authorList>
    </citation>
    <scope>NUCLEOTIDE SEQUENCE [LARGE SCALE GENOMIC DNA]</scope>
</reference>
<dbReference type="FunFam" id="1.10.287.610:FF:000001">
    <property type="entry name" value="30S ribosomal protein S2"/>
    <property type="match status" value="1"/>
</dbReference>
<proteinExistence type="inferred from homology"/>
<dbReference type="HAMAP" id="MF_00291_B">
    <property type="entry name" value="Ribosomal_uS2_B"/>
    <property type="match status" value="1"/>
</dbReference>
<dbReference type="GO" id="GO:0006412">
    <property type="term" value="P:translation"/>
    <property type="evidence" value="ECO:0007669"/>
    <property type="project" value="UniProtKB-UniRule"/>
</dbReference>
<dbReference type="InterPro" id="IPR001865">
    <property type="entry name" value="Ribosomal_uS2"/>
</dbReference>
<dbReference type="Proteomes" id="UP000179243">
    <property type="component" value="Unassembled WGS sequence"/>
</dbReference>
<dbReference type="EMBL" id="MFYX01000084">
    <property type="protein sequence ID" value="OGK03617.1"/>
    <property type="molecule type" value="Genomic_DNA"/>
</dbReference>
<sequence>MAEITIQSLLEAGAHFGHQTSRWNPKMRKFILAPKNGIHLINLQETINCLEAAKKKLVEVVESGQSVLFVGTKKQATDLVREAAEQCKHFYVNNRWLGGLLTNFTTIRNSLKKVDDIDRMEQDGTFGVLPKKEVNLLKKKRDKILSFLAGIREMRHLPGAVVVTDVITNHIAVKEANRLGISVIAIVDTNGDPDSVTYPIPANDDSLKTIRIIVMELAAIIAATPVKMVRAEEKADSGMGGRKRIVRKKIIKKIIRKKVLKSDLAAAAAAADAATEAMVETETEVVEEVAEAVEQQLGQEEK</sequence>
<dbReference type="Gene3D" id="1.10.287.610">
    <property type="entry name" value="Helix hairpin bin"/>
    <property type="match status" value="1"/>
</dbReference>
<evidence type="ECO:0000256" key="5">
    <source>
        <dbReference type="HAMAP-Rule" id="MF_00291"/>
    </source>
</evidence>
<protein>
    <recommendedName>
        <fullName evidence="4 5">Small ribosomal subunit protein uS2</fullName>
    </recommendedName>
</protein>
<keyword evidence="2 5" id="KW-0689">Ribosomal protein</keyword>
<dbReference type="NCBIfam" id="TIGR01011">
    <property type="entry name" value="rpsB_bact"/>
    <property type="match status" value="1"/>
</dbReference>
<gene>
    <name evidence="5" type="primary">rpsB</name>
    <name evidence="6" type="ORF">A2519_02465</name>
</gene>
<evidence type="ECO:0000256" key="2">
    <source>
        <dbReference type="ARBA" id="ARBA00022980"/>
    </source>
</evidence>
<evidence type="ECO:0000313" key="6">
    <source>
        <dbReference type="EMBL" id="OGK03617.1"/>
    </source>
</evidence>
<evidence type="ECO:0000256" key="3">
    <source>
        <dbReference type="ARBA" id="ARBA00023274"/>
    </source>
</evidence>
<dbReference type="InterPro" id="IPR018130">
    <property type="entry name" value="Ribosomal_uS2_CS"/>
</dbReference>
<dbReference type="Pfam" id="PF00318">
    <property type="entry name" value="Ribosomal_S2"/>
    <property type="match status" value="1"/>
</dbReference>
<keyword evidence="3 5" id="KW-0687">Ribonucleoprotein</keyword>
<dbReference type="GO" id="GO:0022627">
    <property type="term" value="C:cytosolic small ribosomal subunit"/>
    <property type="evidence" value="ECO:0007669"/>
    <property type="project" value="TreeGrafter"/>
</dbReference>
<dbReference type="AlphaFoldDB" id="A0A1F7FAU3"/>
<evidence type="ECO:0000313" key="7">
    <source>
        <dbReference type="Proteomes" id="UP000179243"/>
    </source>
</evidence>
<dbReference type="PRINTS" id="PR00395">
    <property type="entry name" value="RIBOSOMALS2"/>
</dbReference>
<dbReference type="PANTHER" id="PTHR12534:SF0">
    <property type="entry name" value="SMALL RIBOSOMAL SUBUNIT PROTEIN US2M"/>
    <property type="match status" value="1"/>
</dbReference>
<dbReference type="InterPro" id="IPR023591">
    <property type="entry name" value="Ribosomal_uS2_flav_dom_sf"/>
</dbReference>
<organism evidence="6 7">
    <name type="scientific">Candidatus Raymondbacteria bacterium RIFOXYD12_FULL_49_13</name>
    <dbReference type="NCBI Taxonomy" id="1817890"/>
    <lineage>
        <taxon>Bacteria</taxon>
        <taxon>Raymondiibacteriota</taxon>
    </lineage>
</organism>